<dbReference type="SUPFAM" id="SSF53098">
    <property type="entry name" value="Ribonuclease H-like"/>
    <property type="match status" value="1"/>
</dbReference>
<proteinExistence type="predicted"/>
<evidence type="ECO:0000313" key="4">
    <source>
        <dbReference type="Proteomes" id="UP000325134"/>
    </source>
</evidence>
<protein>
    <submittedName>
        <fullName evidence="3">Integrase core domain-containing protein</fullName>
    </submittedName>
</protein>
<evidence type="ECO:0000259" key="2">
    <source>
        <dbReference type="Pfam" id="PF13683"/>
    </source>
</evidence>
<dbReference type="InterPro" id="IPR036397">
    <property type="entry name" value="RNaseH_sf"/>
</dbReference>
<accession>A0A1M4ZKZ8</accession>
<dbReference type="EMBL" id="FQVK01000020">
    <property type="protein sequence ID" value="SHF18674.1"/>
    <property type="molecule type" value="Genomic_DNA"/>
</dbReference>
<organism evidence="3 4">
    <name type="scientific">Ruegeria intermedia</name>
    <dbReference type="NCBI Taxonomy" id="996115"/>
    <lineage>
        <taxon>Bacteria</taxon>
        <taxon>Pseudomonadati</taxon>
        <taxon>Pseudomonadota</taxon>
        <taxon>Alphaproteobacteria</taxon>
        <taxon>Rhodobacterales</taxon>
        <taxon>Roseobacteraceae</taxon>
        <taxon>Ruegeria</taxon>
    </lineage>
</organism>
<evidence type="ECO:0000256" key="1">
    <source>
        <dbReference type="SAM" id="MobiDB-lite"/>
    </source>
</evidence>
<feature type="region of interest" description="Disordered" evidence="1">
    <location>
        <begin position="121"/>
        <end position="141"/>
    </location>
</feature>
<dbReference type="Pfam" id="PF13683">
    <property type="entry name" value="rve_3"/>
    <property type="match status" value="1"/>
</dbReference>
<sequence>MAMTFRRRCFPTCCGTEMTPHAVQRWGQETGVEWHCIAPGKPMQNAFVKAFNGRLRDECLNEHGCGNLAEARRVIETRRIGCGINRPHTTLNGQTPTEFAQRPGSSRPVSLELRMGSAQPVLTATPQAEGNRNRKGRQRQRCPACQRFSSSRGATLRRGRRSPACRMQCISFVAPILQPGRALRGHVRPSSGIGAEAGQMQSRRSFAKRMSRLTRIDGKLRPSLRCRTCRRRTSS</sequence>
<name>A0A1M4ZKZ8_9RHOB</name>
<dbReference type="Proteomes" id="UP000325134">
    <property type="component" value="Unassembled WGS sequence"/>
</dbReference>
<dbReference type="GO" id="GO:0015074">
    <property type="term" value="P:DNA integration"/>
    <property type="evidence" value="ECO:0007669"/>
    <property type="project" value="InterPro"/>
</dbReference>
<reference evidence="3 4" key="1">
    <citation type="submission" date="2016-11" db="EMBL/GenBank/DDBJ databases">
        <authorList>
            <person name="Varghese N."/>
            <person name="Submissions S."/>
        </authorList>
    </citation>
    <scope>NUCLEOTIDE SEQUENCE [LARGE SCALE GENOMIC DNA]</scope>
    <source>
        <strain evidence="3 4">DSM 29341</strain>
    </source>
</reference>
<gene>
    <name evidence="3" type="ORF">SAMN05444279_12062</name>
</gene>
<dbReference type="InterPro" id="IPR012337">
    <property type="entry name" value="RNaseH-like_sf"/>
</dbReference>
<dbReference type="PANTHER" id="PTHR47515:SF1">
    <property type="entry name" value="BLR2054 PROTEIN"/>
    <property type="match status" value="1"/>
</dbReference>
<feature type="compositionally biased region" description="Polar residues" evidence="1">
    <location>
        <begin position="87"/>
        <end position="107"/>
    </location>
</feature>
<evidence type="ECO:0000313" key="3">
    <source>
        <dbReference type="EMBL" id="SHF18674.1"/>
    </source>
</evidence>
<keyword evidence="4" id="KW-1185">Reference proteome</keyword>
<dbReference type="PANTHER" id="PTHR47515">
    <property type="entry name" value="LOW CALCIUM RESPONSE LOCUS PROTEIN T"/>
    <property type="match status" value="1"/>
</dbReference>
<dbReference type="AlphaFoldDB" id="A0A1M4ZKZ8"/>
<dbReference type="GO" id="GO:0003676">
    <property type="term" value="F:nucleic acid binding"/>
    <property type="evidence" value="ECO:0007669"/>
    <property type="project" value="InterPro"/>
</dbReference>
<dbReference type="InterPro" id="IPR001584">
    <property type="entry name" value="Integrase_cat-core"/>
</dbReference>
<feature type="domain" description="Integrase catalytic" evidence="2">
    <location>
        <begin position="31"/>
        <end position="96"/>
    </location>
</feature>
<dbReference type="Gene3D" id="3.30.420.10">
    <property type="entry name" value="Ribonuclease H-like superfamily/Ribonuclease H"/>
    <property type="match status" value="1"/>
</dbReference>
<feature type="region of interest" description="Disordered" evidence="1">
    <location>
        <begin position="86"/>
        <end position="107"/>
    </location>
</feature>